<sequence>GAHCEECLVNHWRRPREHYCVTCNCNAVGSLSLQCDETGQCQCKPGVEGQFCDRCKAGFYEFGANGCKDCQCEVAGSYQNQPLCNAETGACTCKANVEGKQCDRCKPGYFDMSSNNQFGCTPCFCFGHSSICDTAPGYFAVNVSSDLSQGKGKWGAVSQRGPLDVQWAEIDKAAAVSDVDGSPVYFVAPDRFLGDQRAAYNQDLVFTLRVHQDNGRPSVQDVIIVGADGQELAIPIFAQENPNPSTEEQTYRFRIHANSQFQWHPRLNELDFIGVLSNVTALKIRGTYSRGDVGLLSSVHLGSASLAPEDANAAEAQWVESCECLEGFVGQFCESCAPGYRREMKFGGSFNRCVKCDCHGHSDSCDAESGACICEHNTGGDTCNRCARGYYGNALQGTPDDCQKCPCPEDGPCILHSDNDIICTECPLGYSGRRCDMCADGFFGDPQNDKPCKECECSGNIDQNSIGNCDAKTGECKKCIYNTRGFNCEKCAKGFWGDALLDPKGDCQPCSCYAPATVKPSMDYDVLECRQDDGQCECLPHVTGVRCDQCESGYFNLTSGVGCQECNCDTLGSLNTTCNVVTGSCQCKPGITGRRCDQCEVQHFGFGAEGCKRCDCEVIGSASLKCDVGNGQCQCRTNIVGRRCDKCIENMYDIQRGCLKCDECYTLIQRRVNDYRKEIADLKDVLTEIIENPVQVNDTDFDNRLAEVIKKVEELADLVSEKLAGDDSALVGQVSQLKKDLAEASKLVKTVDETIQKAGQTATATDEVLARWNAVKDRAFNDLDRAQKYLETEGKTQWELATEAAAKYGEQSQQLSEIAQEARKLADKHENRSLEIAKLADTAFNASKEALDDAKEAIFGGESTSQQIEKLKSQLTAAEDVYNQTAQLAAEQLEAAAAANKEAAETLTTVEGLQLPDVDAGKLSADAKKIQEDAKSAQEMAQTEAASNKQVIDDSARATQDANYQLQRAVASQQEVDAMLAEVDAAKAKALEAVALAENTLKEANETLYTLIDFNQLVE</sequence>
<keyword evidence="14" id="KW-1185">Reference proteome</keyword>
<dbReference type="GO" id="GO:0040017">
    <property type="term" value="P:positive regulation of locomotion"/>
    <property type="evidence" value="ECO:0007669"/>
    <property type="project" value="UniProtKB-ARBA"/>
</dbReference>
<evidence type="ECO:0000313" key="14">
    <source>
        <dbReference type="Proteomes" id="UP000887566"/>
    </source>
</evidence>
<keyword evidence="6" id="KW-0084">Basement membrane</keyword>
<dbReference type="FunFam" id="2.10.25.10:FF:000615">
    <property type="entry name" value="Laminin subunit gamma-3"/>
    <property type="match status" value="1"/>
</dbReference>
<dbReference type="PANTHER" id="PTHR10574">
    <property type="entry name" value="NETRIN/LAMININ-RELATED"/>
    <property type="match status" value="1"/>
</dbReference>
<dbReference type="SMART" id="SM00281">
    <property type="entry name" value="LamB"/>
    <property type="match status" value="1"/>
</dbReference>
<evidence type="ECO:0000256" key="9">
    <source>
        <dbReference type="ARBA" id="ARBA00023292"/>
    </source>
</evidence>
<dbReference type="Pfam" id="PF00052">
    <property type="entry name" value="Laminin_B"/>
    <property type="match status" value="1"/>
</dbReference>
<feature type="disulfide bond" evidence="10">
    <location>
        <begin position="93"/>
        <end position="102"/>
    </location>
</feature>
<evidence type="ECO:0000256" key="2">
    <source>
        <dbReference type="ARBA" id="ARBA00022525"/>
    </source>
</evidence>
<evidence type="ECO:0000256" key="1">
    <source>
        <dbReference type="ARBA" id="ARBA00004302"/>
    </source>
</evidence>
<dbReference type="FunFam" id="2.10.25.10:FF:000193">
    <property type="entry name" value="Laminin subunit gamma 1"/>
    <property type="match status" value="1"/>
</dbReference>
<evidence type="ECO:0000256" key="5">
    <source>
        <dbReference type="ARBA" id="ARBA00022737"/>
    </source>
</evidence>
<dbReference type="PANTHER" id="PTHR10574:SF435">
    <property type="entry name" value="LAMININ SUBUNIT GAMMA-1"/>
    <property type="match status" value="1"/>
</dbReference>
<dbReference type="FunFam" id="2.10.25.10:FF:000209">
    <property type="entry name" value="Laminin subunit alpha 5"/>
    <property type="match status" value="1"/>
</dbReference>
<keyword evidence="2" id="KW-0964">Secreted</keyword>
<keyword evidence="11" id="KW-0175">Coiled coil</keyword>
<evidence type="ECO:0000259" key="13">
    <source>
        <dbReference type="PROSITE" id="PS51115"/>
    </source>
</evidence>
<feature type="disulfide bond" evidence="10">
    <location>
        <begin position="538"/>
        <end position="547"/>
    </location>
</feature>
<reference evidence="15" key="1">
    <citation type="submission" date="2022-11" db="UniProtKB">
        <authorList>
            <consortium name="WormBaseParasite"/>
        </authorList>
    </citation>
    <scope>IDENTIFICATION</scope>
</reference>
<dbReference type="Pfam" id="PF00053">
    <property type="entry name" value="EGF_laminin"/>
    <property type="match status" value="9"/>
</dbReference>
<dbReference type="PROSITE" id="PS51115">
    <property type="entry name" value="LAMININ_IVA"/>
    <property type="match status" value="1"/>
</dbReference>
<evidence type="ECO:0000256" key="11">
    <source>
        <dbReference type="SAM" id="Coils"/>
    </source>
</evidence>
<comment type="subcellular location">
    <subcellularLocation>
        <location evidence="1">Secreted</location>
        <location evidence="1">Extracellular space</location>
        <location evidence="1">Extracellular matrix</location>
        <location evidence="1">Basement membrane</location>
    </subcellularLocation>
</comment>
<accession>A0A914XBM5</accession>
<dbReference type="SMART" id="SM00180">
    <property type="entry name" value="EGF_Lam"/>
    <property type="match status" value="8"/>
</dbReference>
<dbReference type="AlphaFoldDB" id="A0A914XBM5"/>
<dbReference type="PROSITE" id="PS01248">
    <property type="entry name" value="EGF_LAM_1"/>
    <property type="match status" value="4"/>
</dbReference>
<dbReference type="CDD" id="cd00055">
    <property type="entry name" value="EGF_Lam"/>
    <property type="match status" value="7"/>
</dbReference>
<feature type="disulfide bond" evidence="10">
    <location>
        <begin position="568"/>
        <end position="585"/>
    </location>
</feature>
<keyword evidence="5" id="KW-0677">Repeat</keyword>
<dbReference type="FunFam" id="2.10.25.10:FF:000067">
    <property type="entry name" value="Laminin subunit gamma 1"/>
    <property type="match status" value="2"/>
</dbReference>
<organism evidence="14 15">
    <name type="scientific">Plectus sambesii</name>
    <dbReference type="NCBI Taxonomy" id="2011161"/>
    <lineage>
        <taxon>Eukaryota</taxon>
        <taxon>Metazoa</taxon>
        <taxon>Ecdysozoa</taxon>
        <taxon>Nematoda</taxon>
        <taxon>Chromadorea</taxon>
        <taxon>Plectida</taxon>
        <taxon>Plectina</taxon>
        <taxon>Plectoidea</taxon>
        <taxon>Plectidae</taxon>
        <taxon>Plectus</taxon>
    </lineage>
</organism>
<feature type="disulfide bond" evidence="10">
    <location>
        <begin position="23"/>
        <end position="35"/>
    </location>
</feature>
<dbReference type="SUPFAM" id="SSF57196">
    <property type="entry name" value="EGF/Laminin"/>
    <property type="match status" value="8"/>
</dbReference>
<dbReference type="InterPro" id="IPR000034">
    <property type="entry name" value="Laminin_IV"/>
</dbReference>
<feature type="disulfide bond" evidence="10">
    <location>
        <begin position="479"/>
        <end position="488"/>
    </location>
</feature>
<dbReference type="Gene3D" id="2.10.25.10">
    <property type="entry name" value="Laminin"/>
    <property type="match status" value="8"/>
</dbReference>
<dbReference type="InterPro" id="IPR050440">
    <property type="entry name" value="Laminin/Netrin_ECM"/>
</dbReference>
<dbReference type="SMART" id="SM00181">
    <property type="entry name" value="EGF"/>
    <property type="match status" value="6"/>
</dbReference>
<protein>
    <submittedName>
        <fullName evidence="15">Uncharacterized protein</fullName>
    </submittedName>
</protein>
<feature type="disulfide bond" evidence="10">
    <location>
        <begin position="635"/>
        <end position="644"/>
    </location>
</feature>
<dbReference type="GO" id="GO:0009887">
    <property type="term" value="P:animal organ morphogenesis"/>
    <property type="evidence" value="ECO:0007669"/>
    <property type="project" value="TreeGrafter"/>
</dbReference>
<feature type="disulfide bond" evidence="10">
    <location>
        <begin position="616"/>
        <end position="633"/>
    </location>
</feature>
<feature type="disulfide bond" evidence="10">
    <location>
        <begin position="43"/>
        <end position="52"/>
    </location>
</feature>
<name>A0A914XBM5_9BILA</name>
<dbReference type="SUPFAM" id="SSF58104">
    <property type="entry name" value="Methyl-accepting chemotaxis protein (MCP) signaling domain"/>
    <property type="match status" value="1"/>
</dbReference>
<dbReference type="Proteomes" id="UP000887566">
    <property type="component" value="Unplaced"/>
</dbReference>
<feature type="disulfide bond" evidence="10">
    <location>
        <begin position="614"/>
        <end position="626"/>
    </location>
</feature>
<dbReference type="PROSITE" id="PS50027">
    <property type="entry name" value="EGF_LAM_2"/>
    <property type="match status" value="7"/>
</dbReference>
<evidence type="ECO:0000256" key="6">
    <source>
        <dbReference type="ARBA" id="ARBA00022869"/>
    </source>
</evidence>
<dbReference type="PRINTS" id="PR00011">
    <property type="entry name" value="EGFLAMININ"/>
</dbReference>
<feature type="domain" description="Laminin EGF-like" evidence="12">
    <location>
        <begin position="455"/>
        <end position="509"/>
    </location>
</feature>
<dbReference type="WBParaSite" id="PSAMB.scaffold6906size8605.g29288.t1">
    <property type="protein sequence ID" value="PSAMB.scaffold6906size8605.g29288.t1"/>
    <property type="gene ID" value="PSAMB.scaffold6906size8605.g29288"/>
</dbReference>
<dbReference type="InterPro" id="IPR002049">
    <property type="entry name" value="LE_dom"/>
</dbReference>
<feature type="domain" description="Laminin EGF-like" evidence="12">
    <location>
        <begin position="614"/>
        <end position="660"/>
    </location>
</feature>
<proteinExistence type="predicted"/>
<feature type="disulfide bond" evidence="10">
    <location>
        <begin position="587"/>
        <end position="596"/>
    </location>
</feature>
<evidence type="ECO:0000256" key="4">
    <source>
        <dbReference type="ARBA" id="ARBA00022729"/>
    </source>
</evidence>
<feature type="domain" description="Laminin EGF-like" evidence="12">
    <location>
        <begin position="23"/>
        <end position="69"/>
    </location>
</feature>
<keyword evidence="8" id="KW-0325">Glycoprotein</keyword>
<keyword evidence="7 10" id="KW-1015">Disulfide bond</keyword>
<dbReference type="GO" id="GO:0005604">
    <property type="term" value="C:basement membrane"/>
    <property type="evidence" value="ECO:0007669"/>
    <property type="project" value="UniProtKB-SubCell"/>
</dbReference>
<evidence type="ECO:0000259" key="12">
    <source>
        <dbReference type="PROSITE" id="PS50027"/>
    </source>
</evidence>
<feature type="domain" description="Laminin EGF-like" evidence="12">
    <location>
        <begin position="510"/>
        <end position="565"/>
    </location>
</feature>
<dbReference type="FunFam" id="2.10.25.10:FF:000105">
    <property type="entry name" value="laminin subunit gamma-1"/>
    <property type="match status" value="2"/>
</dbReference>
<feature type="domain" description="Laminin EGF-like" evidence="12">
    <location>
        <begin position="356"/>
        <end position="404"/>
    </location>
</feature>
<evidence type="ECO:0000256" key="7">
    <source>
        <dbReference type="ARBA" id="ARBA00023157"/>
    </source>
</evidence>
<evidence type="ECO:0000313" key="15">
    <source>
        <dbReference type="WBParaSite" id="PSAMB.scaffold6906size8605.g29288.t1"/>
    </source>
</evidence>
<evidence type="ECO:0000256" key="8">
    <source>
        <dbReference type="ARBA" id="ARBA00023180"/>
    </source>
</evidence>
<dbReference type="FunFam" id="2.10.25.10:FF:000051">
    <property type="entry name" value="Laminin subunit alpha 4"/>
    <property type="match status" value="1"/>
</dbReference>
<feature type="domain" description="Laminin EGF-like" evidence="12">
    <location>
        <begin position="70"/>
        <end position="122"/>
    </location>
</feature>
<evidence type="ECO:0000256" key="10">
    <source>
        <dbReference type="PROSITE-ProRule" id="PRU00460"/>
    </source>
</evidence>
<feature type="coiled-coil region" evidence="11">
    <location>
        <begin position="665"/>
        <end position="692"/>
    </location>
</feature>
<keyword evidence="3" id="KW-0272">Extracellular matrix</keyword>
<dbReference type="InterPro" id="IPR000742">
    <property type="entry name" value="EGF"/>
</dbReference>
<comment type="caution">
    <text evidence="10">Lacks conserved residue(s) required for the propagation of feature annotation.</text>
</comment>
<feature type="coiled-coil region" evidence="11">
    <location>
        <begin position="969"/>
        <end position="1007"/>
    </location>
</feature>
<dbReference type="GO" id="GO:0009888">
    <property type="term" value="P:tissue development"/>
    <property type="evidence" value="ECO:0007669"/>
    <property type="project" value="TreeGrafter"/>
</dbReference>
<feature type="disulfide bond" evidence="10">
    <location>
        <begin position="566"/>
        <end position="578"/>
    </location>
</feature>
<feature type="disulfide bond" evidence="10">
    <location>
        <begin position="374"/>
        <end position="383"/>
    </location>
</feature>
<feature type="domain" description="Laminin IV type A" evidence="13">
    <location>
        <begin position="149"/>
        <end position="321"/>
    </location>
</feature>
<evidence type="ECO:0000256" key="3">
    <source>
        <dbReference type="ARBA" id="ARBA00022530"/>
    </source>
</evidence>
<keyword evidence="9 10" id="KW-0424">Laminin EGF-like domain</keyword>
<feature type="domain" description="Laminin EGF-like" evidence="12">
    <location>
        <begin position="566"/>
        <end position="613"/>
    </location>
</feature>
<keyword evidence="4" id="KW-0732">Signal</keyword>